<dbReference type="EMBL" id="JALJXV010000013">
    <property type="protein sequence ID" value="MCP1677027.1"/>
    <property type="molecule type" value="Genomic_DNA"/>
</dbReference>
<sequence length="46" mass="4992">MNGKKRTLAAALIAMLLTGLITLSGCEEVDDGDFEDFEEEGGDDDW</sequence>
<comment type="caution">
    <text evidence="2">The sequence shown here is derived from an EMBL/GenBank/DDBJ whole genome shotgun (WGS) entry which is preliminary data.</text>
</comment>
<reference evidence="2" key="1">
    <citation type="submission" date="2022-03" db="EMBL/GenBank/DDBJ databases">
        <title>Genomic Encyclopedia of Type Strains, Phase III (KMG-III): the genomes of soil and plant-associated and newly described type strains.</title>
        <authorList>
            <person name="Whitman W."/>
        </authorList>
    </citation>
    <scope>NUCLEOTIDE SEQUENCE</scope>
    <source>
        <strain evidence="2">ANL 6-2</strain>
    </source>
</reference>
<accession>A0AAE3G7S6</accession>
<dbReference type="AlphaFoldDB" id="A0AAE3G7S6"/>
<dbReference type="RefSeq" id="WP_253484890.1">
    <property type="nucleotide sequence ID" value="NZ_JALJXV010000013.1"/>
</dbReference>
<evidence type="ECO:0000313" key="3">
    <source>
        <dbReference type="Proteomes" id="UP001205843"/>
    </source>
</evidence>
<keyword evidence="3" id="KW-1185">Reference proteome</keyword>
<organism evidence="2 3">
    <name type="scientific">Natronocella acetinitrilica</name>
    <dbReference type="NCBI Taxonomy" id="414046"/>
    <lineage>
        <taxon>Bacteria</taxon>
        <taxon>Pseudomonadati</taxon>
        <taxon>Pseudomonadota</taxon>
        <taxon>Gammaproteobacteria</taxon>
        <taxon>Chromatiales</taxon>
        <taxon>Ectothiorhodospiraceae</taxon>
        <taxon>Natronocella</taxon>
    </lineage>
</organism>
<proteinExistence type="predicted"/>
<dbReference type="Proteomes" id="UP001205843">
    <property type="component" value="Unassembled WGS sequence"/>
</dbReference>
<dbReference type="PROSITE" id="PS51257">
    <property type="entry name" value="PROKAR_LIPOPROTEIN"/>
    <property type="match status" value="1"/>
</dbReference>
<gene>
    <name evidence="2" type="ORF">J2T57_004201</name>
</gene>
<evidence type="ECO:0000256" key="1">
    <source>
        <dbReference type="SAM" id="SignalP"/>
    </source>
</evidence>
<feature type="signal peptide" evidence="1">
    <location>
        <begin position="1"/>
        <end position="24"/>
    </location>
</feature>
<evidence type="ECO:0000313" key="2">
    <source>
        <dbReference type="EMBL" id="MCP1677027.1"/>
    </source>
</evidence>
<feature type="chain" id="PRO_5042090426" evidence="1">
    <location>
        <begin position="25"/>
        <end position="46"/>
    </location>
</feature>
<name>A0AAE3G7S6_9GAMM</name>
<protein>
    <submittedName>
        <fullName evidence="2">Uncharacterized protein</fullName>
    </submittedName>
</protein>
<keyword evidence="1" id="KW-0732">Signal</keyword>